<organism evidence="8 9">
    <name type="scientific">Nonomuraea insulae</name>
    <dbReference type="NCBI Taxonomy" id="1616787"/>
    <lineage>
        <taxon>Bacteria</taxon>
        <taxon>Bacillati</taxon>
        <taxon>Actinomycetota</taxon>
        <taxon>Actinomycetes</taxon>
        <taxon>Streptosporangiales</taxon>
        <taxon>Streptosporangiaceae</taxon>
        <taxon>Nonomuraea</taxon>
    </lineage>
</organism>
<dbReference type="InterPro" id="IPR020846">
    <property type="entry name" value="MFS_dom"/>
</dbReference>
<proteinExistence type="predicted"/>
<keyword evidence="4 6" id="KW-1133">Transmembrane helix</keyword>
<accession>A0ABW1CHT9</accession>
<dbReference type="RefSeq" id="WP_379514843.1">
    <property type="nucleotide sequence ID" value="NZ_JBHSPA010000020.1"/>
</dbReference>
<feature type="transmembrane region" description="Helical" evidence="6">
    <location>
        <begin position="249"/>
        <end position="271"/>
    </location>
</feature>
<dbReference type="InterPro" id="IPR011701">
    <property type="entry name" value="MFS"/>
</dbReference>
<feature type="transmembrane region" description="Helical" evidence="6">
    <location>
        <begin position="89"/>
        <end position="116"/>
    </location>
</feature>
<evidence type="ECO:0000256" key="5">
    <source>
        <dbReference type="ARBA" id="ARBA00023136"/>
    </source>
</evidence>
<dbReference type="InterPro" id="IPR036259">
    <property type="entry name" value="MFS_trans_sf"/>
</dbReference>
<evidence type="ECO:0000313" key="8">
    <source>
        <dbReference type="EMBL" id="MFC5825320.1"/>
    </source>
</evidence>
<reference evidence="9" key="1">
    <citation type="journal article" date="2019" name="Int. J. Syst. Evol. Microbiol.">
        <title>The Global Catalogue of Microorganisms (GCM) 10K type strain sequencing project: providing services to taxonomists for standard genome sequencing and annotation.</title>
        <authorList>
            <consortium name="The Broad Institute Genomics Platform"/>
            <consortium name="The Broad Institute Genome Sequencing Center for Infectious Disease"/>
            <person name="Wu L."/>
            <person name="Ma J."/>
        </authorList>
    </citation>
    <scope>NUCLEOTIDE SEQUENCE [LARGE SCALE GENOMIC DNA]</scope>
    <source>
        <strain evidence="9">CCUG 53903</strain>
    </source>
</reference>
<comment type="caution">
    <text evidence="8">The sequence shown here is derived from an EMBL/GenBank/DDBJ whole genome shotgun (WGS) entry which is preliminary data.</text>
</comment>
<evidence type="ECO:0000256" key="1">
    <source>
        <dbReference type="ARBA" id="ARBA00004651"/>
    </source>
</evidence>
<keyword evidence="3 6" id="KW-0812">Transmembrane</keyword>
<dbReference type="EMBL" id="JBHSPA010000020">
    <property type="protein sequence ID" value="MFC5825320.1"/>
    <property type="molecule type" value="Genomic_DNA"/>
</dbReference>
<dbReference type="InterPro" id="IPR050382">
    <property type="entry name" value="MFS_Na/Anion_cotransporter"/>
</dbReference>
<evidence type="ECO:0000256" key="3">
    <source>
        <dbReference type="ARBA" id="ARBA00022692"/>
    </source>
</evidence>
<feature type="transmembrane region" description="Helical" evidence="6">
    <location>
        <begin position="17"/>
        <end position="45"/>
    </location>
</feature>
<evidence type="ECO:0000256" key="4">
    <source>
        <dbReference type="ARBA" id="ARBA00022989"/>
    </source>
</evidence>
<feature type="transmembrane region" description="Helical" evidence="6">
    <location>
        <begin position="382"/>
        <end position="405"/>
    </location>
</feature>
<feature type="transmembrane region" description="Helical" evidence="6">
    <location>
        <begin position="411"/>
        <end position="432"/>
    </location>
</feature>
<evidence type="ECO:0000259" key="7">
    <source>
        <dbReference type="PROSITE" id="PS50850"/>
    </source>
</evidence>
<feature type="transmembrane region" description="Helical" evidence="6">
    <location>
        <begin position="175"/>
        <end position="194"/>
    </location>
</feature>
<dbReference type="SUPFAM" id="SSF103473">
    <property type="entry name" value="MFS general substrate transporter"/>
    <property type="match status" value="1"/>
</dbReference>
<feature type="transmembrane region" description="Helical" evidence="6">
    <location>
        <begin position="347"/>
        <end position="370"/>
    </location>
</feature>
<dbReference type="Pfam" id="PF07690">
    <property type="entry name" value="MFS_1"/>
    <property type="match status" value="1"/>
</dbReference>
<name>A0ABW1CHT9_9ACTN</name>
<keyword evidence="9" id="KW-1185">Reference proteome</keyword>
<dbReference type="PIRSF" id="PIRSF002808">
    <property type="entry name" value="Hexose_phosphate_transp"/>
    <property type="match status" value="1"/>
</dbReference>
<dbReference type="CDD" id="cd17319">
    <property type="entry name" value="MFS_ExuT_GudP_like"/>
    <property type="match status" value="1"/>
</dbReference>
<dbReference type="Proteomes" id="UP001596058">
    <property type="component" value="Unassembled WGS sequence"/>
</dbReference>
<evidence type="ECO:0000313" key="9">
    <source>
        <dbReference type="Proteomes" id="UP001596058"/>
    </source>
</evidence>
<sequence>MSATEVKTERGGLRYRWFVLSANFLVLGLNYADRAAIGVAAPLIIAEYGFSKATWGWISAIFFVGYAPFCFIGGFTADKFGPRKVMAWAIGWWSLFTALTATGFSAASFMVIRFLFGFGEGPQASVTAKTMSNWFPQRRLGTALGLSQASTPLGGAIGTPVVVAIMSAFGGSWRAPFIILGALGVFFLIGWWTIVRDRPAEHPRVSAAEVEELAADERELAAAQNLATSRGEGAGGENASLTSYLRQPLVLTTALSYFGYSWVLYTFLTWFPIFLTEAHGVDLKGLAVAGALPWVAGFVGLALGGIFTDALGRKVGLFAARKWTVVVGLIVVALAFTPVGIVSSTGAAVALMGVVVFVLYIVGAQFFALIGPVIPKARYGSVSGFVHFIANLSGIFAPILVGYLVEDTQSWILAFGVSALIAAVPAVLLAFFGRAQTLTTRS</sequence>
<gene>
    <name evidence="8" type="ORF">ACFPZ3_15770</name>
</gene>
<dbReference type="InterPro" id="IPR000849">
    <property type="entry name" value="Sugar_P_transporter"/>
</dbReference>
<evidence type="ECO:0000256" key="2">
    <source>
        <dbReference type="ARBA" id="ARBA00022475"/>
    </source>
</evidence>
<comment type="subcellular location">
    <subcellularLocation>
        <location evidence="1">Cell membrane</location>
        <topology evidence="1">Multi-pass membrane protein</topology>
    </subcellularLocation>
</comment>
<dbReference type="PANTHER" id="PTHR11662:SF399">
    <property type="entry name" value="FI19708P1-RELATED"/>
    <property type="match status" value="1"/>
</dbReference>
<feature type="transmembrane region" description="Helical" evidence="6">
    <location>
        <begin position="57"/>
        <end position="77"/>
    </location>
</feature>
<feature type="domain" description="Major facilitator superfamily (MFS) profile" evidence="7">
    <location>
        <begin position="19"/>
        <end position="437"/>
    </location>
</feature>
<dbReference type="Gene3D" id="1.20.1250.20">
    <property type="entry name" value="MFS general substrate transporter like domains"/>
    <property type="match status" value="2"/>
</dbReference>
<dbReference type="PROSITE" id="PS50850">
    <property type="entry name" value="MFS"/>
    <property type="match status" value="1"/>
</dbReference>
<feature type="transmembrane region" description="Helical" evidence="6">
    <location>
        <begin position="291"/>
        <end position="311"/>
    </location>
</feature>
<keyword evidence="5 6" id="KW-0472">Membrane</keyword>
<dbReference type="PANTHER" id="PTHR11662">
    <property type="entry name" value="SOLUTE CARRIER FAMILY 17"/>
    <property type="match status" value="1"/>
</dbReference>
<evidence type="ECO:0000256" key="6">
    <source>
        <dbReference type="SAM" id="Phobius"/>
    </source>
</evidence>
<keyword evidence="2" id="KW-1003">Cell membrane</keyword>
<feature type="transmembrane region" description="Helical" evidence="6">
    <location>
        <begin position="323"/>
        <end position="341"/>
    </location>
</feature>
<protein>
    <submittedName>
        <fullName evidence="8">MFS transporter</fullName>
    </submittedName>
</protein>